<protein>
    <submittedName>
        <fullName evidence="2">Uncharacterized protein</fullName>
    </submittedName>
</protein>
<dbReference type="AlphaFoldDB" id="A0A4C1UGR6"/>
<organism evidence="2 3">
    <name type="scientific">Eumeta variegata</name>
    <name type="common">Bagworm moth</name>
    <name type="synonym">Eumeta japonica</name>
    <dbReference type="NCBI Taxonomy" id="151549"/>
    <lineage>
        <taxon>Eukaryota</taxon>
        <taxon>Metazoa</taxon>
        <taxon>Ecdysozoa</taxon>
        <taxon>Arthropoda</taxon>
        <taxon>Hexapoda</taxon>
        <taxon>Insecta</taxon>
        <taxon>Pterygota</taxon>
        <taxon>Neoptera</taxon>
        <taxon>Endopterygota</taxon>
        <taxon>Lepidoptera</taxon>
        <taxon>Glossata</taxon>
        <taxon>Ditrysia</taxon>
        <taxon>Tineoidea</taxon>
        <taxon>Psychidae</taxon>
        <taxon>Oiketicinae</taxon>
        <taxon>Eumeta</taxon>
    </lineage>
</organism>
<dbReference type="EMBL" id="BGZK01000169">
    <property type="protein sequence ID" value="GBP25114.1"/>
    <property type="molecule type" value="Genomic_DNA"/>
</dbReference>
<proteinExistence type="predicted"/>
<name>A0A4C1UGR6_EUMVA</name>
<evidence type="ECO:0000313" key="3">
    <source>
        <dbReference type="Proteomes" id="UP000299102"/>
    </source>
</evidence>
<gene>
    <name evidence="2" type="ORF">EVAR_19595_1</name>
</gene>
<evidence type="ECO:0000313" key="2">
    <source>
        <dbReference type="EMBL" id="GBP25114.1"/>
    </source>
</evidence>
<accession>A0A4C1UGR6</accession>
<evidence type="ECO:0000256" key="1">
    <source>
        <dbReference type="SAM" id="MobiDB-lite"/>
    </source>
</evidence>
<feature type="region of interest" description="Disordered" evidence="1">
    <location>
        <begin position="16"/>
        <end position="35"/>
    </location>
</feature>
<sequence>MTFFTLYCRSRARAGSAIAGQGPAGRRGGPSREPPADAITAAIFQHFQGIKPLHSPPTIFYRIGIQKASAAGREGAGGSRSYAITRVADVSRRPARPPRALRPARRPALLTTRDEILIL</sequence>
<comment type="caution">
    <text evidence="2">The sequence shown here is derived from an EMBL/GenBank/DDBJ whole genome shotgun (WGS) entry which is preliminary data.</text>
</comment>
<reference evidence="2 3" key="1">
    <citation type="journal article" date="2019" name="Commun. Biol.">
        <title>The bagworm genome reveals a unique fibroin gene that provides high tensile strength.</title>
        <authorList>
            <person name="Kono N."/>
            <person name="Nakamura H."/>
            <person name="Ohtoshi R."/>
            <person name="Tomita M."/>
            <person name="Numata K."/>
            <person name="Arakawa K."/>
        </authorList>
    </citation>
    <scope>NUCLEOTIDE SEQUENCE [LARGE SCALE GENOMIC DNA]</scope>
</reference>
<keyword evidence="3" id="KW-1185">Reference proteome</keyword>
<dbReference type="Proteomes" id="UP000299102">
    <property type="component" value="Unassembled WGS sequence"/>
</dbReference>